<organism evidence="2 3">
    <name type="scientific">Spiribacter salinus</name>
    <dbReference type="NCBI Taxonomy" id="1335746"/>
    <lineage>
        <taxon>Bacteria</taxon>
        <taxon>Pseudomonadati</taxon>
        <taxon>Pseudomonadota</taxon>
        <taxon>Gammaproteobacteria</taxon>
        <taxon>Chromatiales</taxon>
        <taxon>Ectothiorhodospiraceae</taxon>
        <taxon>Spiribacter</taxon>
    </lineage>
</organism>
<sequence length="85" mass="9669">MIDKNGELPLSVMRAIWLADAIARYPLHTFREQMDDCIADEFYEAAINQLKLLTAEAMNDASDYEREIRALLSKVEMEANSDGTD</sequence>
<evidence type="ECO:0000256" key="1">
    <source>
        <dbReference type="SAM" id="Coils"/>
    </source>
</evidence>
<keyword evidence="1" id="KW-0175">Coiled coil</keyword>
<dbReference type="AlphaFoldDB" id="A0A540V7H3"/>
<accession>A0A540V7H3</accession>
<reference evidence="2 3" key="1">
    <citation type="submission" date="2019-06" db="EMBL/GenBank/DDBJ databases">
        <title>Metagenome assembled Genome of Spiribacter salinus SL48-SHIP from the microbial mat of Salt Lake 48 (Novosibirsk region, Russia).</title>
        <authorList>
            <person name="Shipova A."/>
            <person name="Rozanov A.S."/>
            <person name="Bryanskaya A.V."/>
            <person name="Peltek S.E."/>
        </authorList>
    </citation>
    <scope>NUCLEOTIDE SEQUENCE [LARGE SCALE GENOMIC DNA]</scope>
    <source>
        <strain evidence="2">SL48-SHIP-2</strain>
    </source>
</reference>
<evidence type="ECO:0000313" key="2">
    <source>
        <dbReference type="EMBL" id="TQE92706.1"/>
    </source>
</evidence>
<proteinExistence type="predicted"/>
<dbReference type="Proteomes" id="UP000315400">
    <property type="component" value="Unassembled WGS sequence"/>
</dbReference>
<gene>
    <name evidence="2" type="ORF">FKY71_19360</name>
</gene>
<name>A0A540V7H3_9GAMM</name>
<dbReference type="EMBL" id="VIFK01000595">
    <property type="protein sequence ID" value="TQE92706.1"/>
    <property type="molecule type" value="Genomic_DNA"/>
</dbReference>
<comment type="caution">
    <text evidence="2">The sequence shown here is derived from an EMBL/GenBank/DDBJ whole genome shotgun (WGS) entry which is preliminary data.</text>
</comment>
<protein>
    <submittedName>
        <fullName evidence="2">Uncharacterized protein</fullName>
    </submittedName>
</protein>
<feature type="coiled-coil region" evidence="1">
    <location>
        <begin position="47"/>
        <end position="74"/>
    </location>
</feature>
<evidence type="ECO:0000313" key="3">
    <source>
        <dbReference type="Proteomes" id="UP000315400"/>
    </source>
</evidence>